<dbReference type="PANTHER" id="PTHR45947">
    <property type="entry name" value="SULFOQUINOVOSYL TRANSFERASE SQD2"/>
    <property type="match status" value="1"/>
</dbReference>
<dbReference type="GO" id="GO:0016757">
    <property type="term" value="F:glycosyltransferase activity"/>
    <property type="evidence" value="ECO:0007669"/>
    <property type="project" value="UniProtKB-KW"/>
</dbReference>
<reference evidence="5 6" key="1">
    <citation type="journal article" date="2013" name="ISME J.">
        <title>A metabolic model for members of the genus Tetrasphaera involved in enhanced biological phosphorus removal.</title>
        <authorList>
            <person name="Kristiansen R."/>
            <person name="Nguyen H.T.T."/>
            <person name="Saunders A.M."/>
            <person name="Nielsen J.L."/>
            <person name="Wimmer R."/>
            <person name="Le V.Q."/>
            <person name="McIlroy S.J."/>
            <person name="Petrovski S."/>
            <person name="Seviour R.J."/>
            <person name="Calteau A."/>
            <person name="Nielsen K.L."/>
            <person name="Nielsen P.H."/>
        </authorList>
    </citation>
    <scope>NUCLEOTIDE SEQUENCE [LARGE SCALE GENOMIC DNA]</scope>
    <source>
        <strain evidence="5 6">Ben110</strain>
    </source>
</reference>
<evidence type="ECO:0000259" key="4">
    <source>
        <dbReference type="Pfam" id="PF13439"/>
    </source>
</evidence>
<dbReference type="GO" id="GO:1901137">
    <property type="term" value="P:carbohydrate derivative biosynthetic process"/>
    <property type="evidence" value="ECO:0007669"/>
    <property type="project" value="UniProtKB-ARBA"/>
</dbReference>
<evidence type="ECO:0000313" key="6">
    <source>
        <dbReference type="Proteomes" id="UP000035763"/>
    </source>
</evidence>
<sequence length="370" mass="40976">MSAPLRILLHNWRDPYHPEGGGAEKYMAEIAKGLAGLGHTVTIRTAAYAGALPREKVDGVRYVRKGNRYAIYPRAIAAGLLGRYRPDVVIDVQNGIPYLSPLVRRVPVVNLVHHVHKEQWPVVFGPVMARTGWLIESRLSPAVYRCSTYVAVSDSTRRELSEHGVALDRIHVIHNGTDAVAGDEVRRSATPMLVVLGRLVPQKRVEYALDALAALRGRYPDLRLVIVGSGWWAPNLVAYADQLGVSDAVEFTGHVSEAEKHRILAEAWIHLMPSLKEGWGLVVVEAGVHGTPTIAFAEAGGPTDSIRDEETGLLVHGGSAELTGAIDRLLGDNELWWRLSRRVVTWVARFQWDESVRLWDELLHRVTGRP</sequence>
<name>W6JUE0_9MICO</name>
<dbReference type="RefSeq" id="WP_048698460.1">
    <property type="nucleotide sequence ID" value="NZ_HG764815.1"/>
</dbReference>
<dbReference type="STRING" id="1193182.BN11_2210003"/>
<feature type="domain" description="Glycosyltransferase subfamily 4-like N-terminal" evidence="4">
    <location>
        <begin position="21"/>
        <end position="178"/>
    </location>
</feature>
<comment type="caution">
    <text evidence="5">The sequence shown here is derived from an EMBL/GenBank/DDBJ whole genome shotgun (WGS) entry which is preliminary data.</text>
</comment>
<evidence type="ECO:0000256" key="2">
    <source>
        <dbReference type="ARBA" id="ARBA00022679"/>
    </source>
</evidence>
<keyword evidence="6" id="KW-1185">Reference proteome</keyword>
<dbReference type="InterPro" id="IPR050194">
    <property type="entry name" value="Glycosyltransferase_grp1"/>
</dbReference>
<dbReference type="Proteomes" id="UP000035763">
    <property type="component" value="Unassembled WGS sequence"/>
</dbReference>
<evidence type="ECO:0000256" key="1">
    <source>
        <dbReference type="ARBA" id="ARBA00022676"/>
    </source>
</evidence>
<organism evidence="5 6">
    <name type="scientific">Nostocoides australiense Ben110</name>
    <dbReference type="NCBI Taxonomy" id="1193182"/>
    <lineage>
        <taxon>Bacteria</taxon>
        <taxon>Bacillati</taxon>
        <taxon>Actinomycetota</taxon>
        <taxon>Actinomycetes</taxon>
        <taxon>Micrococcales</taxon>
        <taxon>Intrasporangiaceae</taxon>
        <taxon>Nostocoides</taxon>
    </lineage>
</organism>
<dbReference type="EMBL" id="CAJA01000137">
    <property type="protein sequence ID" value="CCH72993.1"/>
    <property type="molecule type" value="Genomic_DNA"/>
</dbReference>
<feature type="domain" description="Glycosyl transferase family 1" evidence="3">
    <location>
        <begin position="189"/>
        <end position="335"/>
    </location>
</feature>
<keyword evidence="2 5" id="KW-0808">Transferase</keyword>
<dbReference type="PANTHER" id="PTHR45947:SF14">
    <property type="entry name" value="SLL1723 PROTEIN"/>
    <property type="match status" value="1"/>
</dbReference>
<gene>
    <name evidence="5" type="ORF">BN11_2210003</name>
</gene>
<evidence type="ECO:0000259" key="3">
    <source>
        <dbReference type="Pfam" id="PF00534"/>
    </source>
</evidence>
<dbReference type="SUPFAM" id="SSF53756">
    <property type="entry name" value="UDP-Glycosyltransferase/glycogen phosphorylase"/>
    <property type="match status" value="1"/>
</dbReference>
<dbReference type="InterPro" id="IPR028098">
    <property type="entry name" value="Glyco_trans_4-like_N"/>
</dbReference>
<keyword evidence="1" id="KW-0328">Glycosyltransferase</keyword>
<evidence type="ECO:0000313" key="5">
    <source>
        <dbReference type="EMBL" id="CCH72993.1"/>
    </source>
</evidence>
<proteinExistence type="predicted"/>
<dbReference type="Pfam" id="PF13439">
    <property type="entry name" value="Glyco_transf_4"/>
    <property type="match status" value="1"/>
</dbReference>
<accession>W6JUE0</accession>
<dbReference type="InterPro" id="IPR001296">
    <property type="entry name" value="Glyco_trans_1"/>
</dbReference>
<dbReference type="Gene3D" id="3.40.50.2000">
    <property type="entry name" value="Glycogen Phosphorylase B"/>
    <property type="match status" value="2"/>
</dbReference>
<dbReference type="AlphaFoldDB" id="W6JUE0"/>
<protein>
    <submittedName>
        <fullName evidence="5">Putative glycosyltransferase</fullName>
    </submittedName>
</protein>
<dbReference type="Pfam" id="PF00534">
    <property type="entry name" value="Glycos_transf_1"/>
    <property type="match status" value="1"/>
</dbReference>
<dbReference type="OrthoDB" id="9806887at2"/>
<dbReference type="CDD" id="cd03801">
    <property type="entry name" value="GT4_PimA-like"/>
    <property type="match status" value="1"/>
</dbReference>